<dbReference type="WBParaSite" id="sdigi.contig85.g3966.t1">
    <property type="protein sequence ID" value="sdigi.contig85.g3966.t1"/>
    <property type="gene ID" value="sdigi.contig85.g3966"/>
</dbReference>
<dbReference type="InterPro" id="IPR017438">
    <property type="entry name" value="ATP-NAD_kinase_N"/>
</dbReference>
<evidence type="ECO:0000313" key="3">
    <source>
        <dbReference type="WBParaSite" id="sdigi.contig85.g3966.t1"/>
    </source>
</evidence>
<dbReference type="InterPro" id="IPR050187">
    <property type="entry name" value="Lipid_Phosphate_FormReg"/>
</dbReference>
<evidence type="ECO:0000259" key="1">
    <source>
        <dbReference type="PROSITE" id="PS50146"/>
    </source>
</evidence>
<dbReference type="GO" id="GO:0004143">
    <property type="term" value="F:ATP-dependent diacylglycerol kinase activity"/>
    <property type="evidence" value="ECO:0007669"/>
    <property type="project" value="TreeGrafter"/>
</dbReference>
<dbReference type="Gene3D" id="3.40.50.10330">
    <property type="entry name" value="Probable inorganic polyphosphate/atp-NAD kinase, domain 1"/>
    <property type="match status" value="1"/>
</dbReference>
<evidence type="ECO:0000313" key="2">
    <source>
        <dbReference type="Proteomes" id="UP000887581"/>
    </source>
</evidence>
<dbReference type="GO" id="GO:0005739">
    <property type="term" value="C:mitochondrion"/>
    <property type="evidence" value="ECO:0007669"/>
    <property type="project" value="TreeGrafter"/>
</dbReference>
<protein>
    <submittedName>
        <fullName evidence="3">DAGKc domain-containing protein</fullName>
    </submittedName>
</protein>
<dbReference type="GO" id="GO:0001729">
    <property type="term" value="F:ceramide kinase activity"/>
    <property type="evidence" value="ECO:0007669"/>
    <property type="project" value="TreeGrafter"/>
</dbReference>
<dbReference type="InterPro" id="IPR016064">
    <property type="entry name" value="NAD/diacylglycerol_kinase_sf"/>
</dbReference>
<dbReference type="Pfam" id="PF00781">
    <property type="entry name" value="DAGK_cat"/>
    <property type="match status" value="1"/>
</dbReference>
<dbReference type="PANTHER" id="PTHR12358:SF31">
    <property type="entry name" value="ACYLGLYCEROL KINASE, MITOCHONDRIAL"/>
    <property type="match status" value="1"/>
</dbReference>
<feature type="domain" description="DAGKc" evidence="1">
    <location>
        <begin position="60"/>
        <end position="201"/>
    </location>
</feature>
<name>A0A915Q382_9BILA</name>
<sequence>MKLTNIPRKLWEHKKKSALAVAIAYGTGFKAWQWKRDCDIRAIYAREAKRFGDVPLALTGRLRRVTVLVDTTCPGAFDNFKKNALPLFNLAGLQVEIIKPTDVSEFKTIAEHIDTTECDALYIIGGDSTLSTVLSAVYHQRNNSPVPIGVFPGGSENRSLVGLVPGVFTLQNDIRPHCESAMALIEEKIQPVYLTSVRLENSESSMNNEKQQLYGISGLHVGWYDRAETNKNKLWYLGQLKRWIAYITATLRSFKQYPEVDLNIVSEEYCAGCSKCRSQSSFGKIKEQRNKRWWHYIVGSANHTAVDGLKPEMDYSSIKNEKCGKTREVKIKSVDVALENIQDQSACGIRVRTGGAGRSRISLLLDGWTRCQTKQLSTSPDAAFYQNDLFLKSAILKFNLLPKPFRKITIFGSDYKIDDDLKTRIFVESTNKYVNMYLPSKIRVL</sequence>
<dbReference type="GO" id="GO:0046513">
    <property type="term" value="P:ceramide biosynthetic process"/>
    <property type="evidence" value="ECO:0007669"/>
    <property type="project" value="TreeGrafter"/>
</dbReference>
<dbReference type="GO" id="GO:0016020">
    <property type="term" value="C:membrane"/>
    <property type="evidence" value="ECO:0007669"/>
    <property type="project" value="TreeGrafter"/>
</dbReference>
<organism evidence="2 3">
    <name type="scientific">Setaria digitata</name>
    <dbReference type="NCBI Taxonomy" id="48799"/>
    <lineage>
        <taxon>Eukaryota</taxon>
        <taxon>Metazoa</taxon>
        <taxon>Ecdysozoa</taxon>
        <taxon>Nematoda</taxon>
        <taxon>Chromadorea</taxon>
        <taxon>Rhabditida</taxon>
        <taxon>Spirurina</taxon>
        <taxon>Spiruromorpha</taxon>
        <taxon>Filarioidea</taxon>
        <taxon>Setariidae</taxon>
        <taxon>Setaria</taxon>
    </lineage>
</organism>
<reference evidence="3" key="1">
    <citation type="submission" date="2022-11" db="UniProtKB">
        <authorList>
            <consortium name="WormBaseParasite"/>
        </authorList>
    </citation>
    <scope>IDENTIFICATION</scope>
</reference>
<dbReference type="PANTHER" id="PTHR12358">
    <property type="entry name" value="SPHINGOSINE KINASE"/>
    <property type="match status" value="1"/>
</dbReference>
<proteinExistence type="predicted"/>
<keyword evidence="2" id="KW-1185">Reference proteome</keyword>
<dbReference type="PROSITE" id="PS50146">
    <property type="entry name" value="DAGK"/>
    <property type="match status" value="1"/>
</dbReference>
<dbReference type="GO" id="GO:0047620">
    <property type="term" value="F:acylglycerol kinase activity"/>
    <property type="evidence" value="ECO:0007669"/>
    <property type="project" value="TreeGrafter"/>
</dbReference>
<dbReference type="InterPro" id="IPR001206">
    <property type="entry name" value="Diacylglycerol_kinase_cat_dom"/>
</dbReference>
<dbReference type="SUPFAM" id="SSF111331">
    <property type="entry name" value="NAD kinase/diacylglycerol kinase-like"/>
    <property type="match status" value="1"/>
</dbReference>
<dbReference type="Proteomes" id="UP000887581">
    <property type="component" value="Unplaced"/>
</dbReference>
<dbReference type="AlphaFoldDB" id="A0A915Q382"/>
<dbReference type="GO" id="GO:0046512">
    <property type="term" value="P:sphingosine biosynthetic process"/>
    <property type="evidence" value="ECO:0007669"/>
    <property type="project" value="TreeGrafter"/>
</dbReference>
<accession>A0A915Q382</accession>